<organism evidence="2 3">
    <name type="scientific">Fuerstiella marisgermanici</name>
    <dbReference type="NCBI Taxonomy" id="1891926"/>
    <lineage>
        <taxon>Bacteria</taxon>
        <taxon>Pseudomonadati</taxon>
        <taxon>Planctomycetota</taxon>
        <taxon>Planctomycetia</taxon>
        <taxon>Planctomycetales</taxon>
        <taxon>Planctomycetaceae</taxon>
        <taxon>Fuerstiella</taxon>
    </lineage>
</organism>
<name>A0A1P8W9S9_9PLAN</name>
<dbReference type="InterPro" id="IPR029058">
    <property type="entry name" value="AB_hydrolase_fold"/>
</dbReference>
<evidence type="ECO:0000313" key="3">
    <source>
        <dbReference type="Proteomes" id="UP000187735"/>
    </source>
</evidence>
<dbReference type="GO" id="GO:0006508">
    <property type="term" value="P:proteolysis"/>
    <property type="evidence" value="ECO:0007669"/>
    <property type="project" value="InterPro"/>
</dbReference>
<dbReference type="InterPro" id="IPR001375">
    <property type="entry name" value="Peptidase_S9_cat"/>
</dbReference>
<accession>A0A1P8W9S9</accession>
<evidence type="ECO:0000313" key="2">
    <source>
        <dbReference type="EMBL" id="APZ90814.1"/>
    </source>
</evidence>
<dbReference type="GO" id="GO:0008236">
    <property type="term" value="F:serine-type peptidase activity"/>
    <property type="evidence" value="ECO:0007669"/>
    <property type="project" value="InterPro"/>
</dbReference>
<protein>
    <submittedName>
        <fullName evidence="2">Acetyl xylan esterase (AXE1)</fullName>
    </submittedName>
</protein>
<gene>
    <name evidence="2" type="ORF">Fuma_00398</name>
</gene>
<dbReference type="STRING" id="1891926.Fuma_00398"/>
<dbReference type="PANTHER" id="PTHR47381">
    <property type="entry name" value="ALPHA/BETA-HYDROLASES SUPERFAMILY PROTEIN"/>
    <property type="match status" value="1"/>
</dbReference>
<dbReference type="EMBL" id="CP017641">
    <property type="protein sequence ID" value="APZ90814.1"/>
    <property type="molecule type" value="Genomic_DNA"/>
</dbReference>
<dbReference type="SUPFAM" id="SSF53474">
    <property type="entry name" value="alpha/beta-Hydrolases"/>
    <property type="match status" value="1"/>
</dbReference>
<sequence>MQPRCKYKTAVEFWPPRKFRWTPVELWRFFVKLFILNLLAFPPLSSKAPSMTRHVLLLFLIVGPTLFAADRSLDGNPELANYFENEVTKLEQQNSLLKYKTLEEWEQAKPKLRADLFDMLGMNPLPERTPLDVKITGTVEHEDFIVEKLHFQSMPGLYVTGNFYRPKKIEERLPTVLYVCGHARVRDGDISFGNKAGYQHHGAWFARNGYTCLTIDTIQLGEILGIHHGTYRHNRWWWNSRGYSPAGVEAWNCMRALDYLETRPEVDKERFGVTGRSGGGAYSWWISALDDRIKCAIPVAGITNLRNHVVDGCVEGHCDCMYMVNTYRWDYAKVAALVAPRPLLISNSDKDSIFPLEGVVAVHREVRHIYDLYEKPRQLGLHITEGPHKDTQELRIHAFRWLNRWLKNDEGLISITAEKLFEPAQLKVFETLPADERVTSIDEDFAPQSQPADARHLKRILDHQKEWTEQSLADLKNQSFAAWPKDSELPTTEAVTESKPLKLSKQILNGDQSAQGMRLHFESQASVPLFVDVIVPVGSDAGEGDLQSKISDLKAVKLVILNDQQWNNYKQQCLAEADSKAEGDDIAAEIKEHIKSGSAVAVFCPRGVGPHAWTGDERKQIQIRRRFQLIGTTADAMRVWDIRSALSLLRAQSPKLQNVVVEGEGTSGWLALTAILFSGDGVEGQFSKLNTTRDEFPIYLNASRTLAPADFVALALRKSRVRIDKSDKDLSQFIDKLANNDRWTGQR</sequence>
<dbReference type="KEGG" id="fmr:Fuma_00398"/>
<dbReference type="Pfam" id="PF00326">
    <property type="entry name" value="Peptidase_S9"/>
    <property type="match status" value="1"/>
</dbReference>
<reference evidence="2 3" key="1">
    <citation type="journal article" date="2016" name="Front. Microbiol.">
        <title>Fuerstia marisgermanicae gen. nov., sp. nov., an Unusual Member of the Phylum Planctomycetes from the German Wadden Sea.</title>
        <authorList>
            <person name="Kohn T."/>
            <person name="Heuer A."/>
            <person name="Jogler M."/>
            <person name="Vollmers J."/>
            <person name="Boedeker C."/>
            <person name="Bunk B."/>
            <person name="Rast P."/>
            <person name="Borchert D."/>
            <person name="Glockner I."/>
            <person name="Freese H.M."/>
            <person name="Klenk H.P."/>
            <person name="Overmann J."/>
            <person name="Kaster A.K."/>
            <person name="Rohde M."/>
            <person name="Wiegand S."/>
            <person name="Jogler C."/>
        </authorList>
    </citation>
    <scope>NUCLEOTIDE SEQUENCE [LARGE SCALE GENOMIC DNA]</scope>
    <source>
        <strain evidence="2 3">NH11</strain>
    </source>
</reference>
<dbReference type="Gene3D" id="3.40.50.1820">
    <property type="entry name" value="alpha/beta hydrolase"/>
    <property type="match status" value="2"/>
</dbReference>
<feature type="domain" description="Peptidase S9 prolyl oligopeptidase catalytic" evidence="1">
    <location>
        <begin position="247"/>
        <end position="365"/>
    </location>
</feature>
<evidence type="ECO:0000259" key="1">
    <source>
        <dbReference type="Pfam" id="PF00326"/>
    </source>
</evidence>
<proteinExistence type="predicted"/>
<dbReference type="AlphaFoldDB" id="A0A1P8W9S9"/>
<keyword evidence="3" id="KW-1185">Reference proteome</keyword>
<dbReference type="PANTHER" id="PTHR47381:SF3">
    <property type="entry name" value="ALPHA_BETA-HYDROLASES SUPERFAMILY PROTEIN"/>
    <property type="match status" value="1"/>
</dbReference>
<dbReference type="Proteomes" id="UP000187735">
    <property type="component" value="Chromosome"/>
</dbReference>